<dbReference type="GO" id="GO:0006508">
    <property type="term" value="P:proteolysis"/>
    <property type="evidence" value="ECO:0007669"/>
    <property type="project" value="InterPro"/>
</dbReference>
<feature type="domain" description="Peptidase S9 prolyl oligopeptidase catalytic" evidence="1">
    <location>
        <begin position="23"/>
        <end position="164"/>
    </location>
</feature>
<evidence type="ECO:0000313" key="2">
    <source>
        <dbReference type="EMBL" id="GAB41339.1"/>
    </source>
</evidence>
<protein>
    <recommendedName>
        <fullName evidence="1">Peptidase S9 prolyl oligopeptidase catalytic domain-containing protein</fullName>
    </recommendedName>
</protein>
<accession>H5U6I1</accession>
<dbReference type="Gene3D" id="3.40.50.1820">
    <property type="entry name" value="alpha/beta hydrolase"/>
    <property type="match status" value="1"/>
</dbReference>
<dbReference type="EMBL" id="BAFC01000126">
    <property type="protein sequence ID" value="GAB41339.1"/>
    <property type="molecule type" value="Genomic_DNA"/>
</dbReference>
<dbReference type="Pfam" id="PF00326">
    <property type="entry name" value="Peptidase_S9"/>
    <property type="match status" value="1"/>
</dbReference>
<evidence type="ECO:0000259" key="1">
    <source>
        <dbReference type="Pfam" id="PF00326"/>
    </source>
</evidence>
<dbReference type="GO" id="GO:0008236">
    <property type="term" value="F:serine-type peptidase activity"/>
    <property type="evidence" value="ECO:0007669"/>
    <property type="project" value="InterPro"/>
</dbReference>
<dbReference type="Proteomes" id="UP000005845">
    <property type="component" value="Unassembled WGS sequence"/>
</dbReference>
<dbReference type="AlphaFoldDB" id="H5U6I1"/>
<keyword evidence="3" id="KW-1185">Reference proteome</keyword>
<dbReference type="SUPFAM" id="SSF53474">
    <property type="entry name" value="alpha/beta-Hydrolases"/>
    <property type="match status" value="1"/>
</dbReference>
<sequence length="210" mass="21836">MYNIEYRRVGSGGGWPTTLLDARDAATYAAELQSHNPQLQGPLIIVGHSAGGHLAVWAAQHQRSGPAPLAVSVAGPLDLEYAATQGDHNIGKLIGGSQADLPMRFALADPSSTLQTKSRVLVLQGTDDHVVPIAVARHYLNDVNVGTPPLAKMITIKGATHTSLVTRGRTGYTAVINAILSETKIRPAPHLSCSSCGAIGASCGAPRVAP</sequence>
<comment type="caution">
    <text evidence="2">The sequence shown here is derived from an EMBL/GenBank/DDBJ whole genome shotgun (WGS) entry which is preliminary data.</text>
</comment>
<gene>
    <name evidence="2" type="ORF">GOSPT_128_00040</name>
</gene>
<name>H5U6I1_9ACTN</name>
<dbReference type="InterPro" id="IPR029058">
    <property type="entry name" value="AB_hydrolase_fold"/>
</dbReference>
<dbReference type="eggNOG" id="COG1506">
    <property type="taxonomic scope" value="Bacteria"/>
</dbReference>
<evidence type="ECO:0000313" key="3">
    <source>
        <dbReference type="Proteomes" id="UP000005845"/>
    </source>
</evidence>
<dbReference type="InterPro" id="IPR001375">
    <property type="entry name" value="Peptidase_S9_cat"/>
</dbReference>
<organism evidence="2 3">
    <name type="scientific">Gordonia sputi NBRC 100414</name>
    <dbReference type="NCBI Taxonomy" id="1089453"/>
    <lineage>
        <taxon>Bacteria</taxon>
        <taxon>Bacillati</taxon>
        <taxon>Actinomycetota</taxon>
        <taxon>Actinomycetes</taxon>
        <taxon>Mycobacteriales</taxon>
        <taxon>Gordoniaceae</taxon>
        <taxon>Gordonia</taxon>
    </lineage>
</organism>
<proteinExistence type="predicted"/>
<reference evidence="2 3" key="1">
    <citation type="submission" date="2012-02" db="EMBL/GenBank/DDBJ databases">
        <title>Whole genome shotgun sequence of Gordonia sputi NBRC 100414.</title>
        <authorList>
            <person name="Yoshida I."/>
            <person name="Hosoyama A."/>
            <person name="Tsuchikane K."/>
            <person name="Katsumata H."/>
            <person name="Yamazaki S."/>
            <person name="Fujita N."/>
        </authorList>
    </citation>
    <scope>NUCLEOTIDE SEQUENCE [LARGE SCALE GENOMIC DNA]</scope>
    <source>
        <strain evidence="2 3">NBRC 100414</strain>
    </source>
</reference>